<gene>
    <name evidence="2" type="ORF">JG540_07685</name>
</gene>
<keyword evidence="3" id="KW-1185">Reference proteome</keyword>
<evidence type="ECO:0000256" key="1">
    <source>
        <dbReference type="SAM" id="MobiDB-lite"/>
    </source>
</evidence>
<dbReference type="EMBL" id="CP066802">
    <property type="protein sequence ID" value="QQM66930.1"/>
    <property type="molecule type" value="Genomic_DNA"/>
</dbReference>
<name>A0A7T7S1R9_9ACTO</name>
<evidence type="ECO:0000313" key="3">
    <source>
        <dbReference type="Proteomes" id="UP000595895"/>
    </source>
</evidence>
<protein>
    <recommendedName>
        <fullName evidence="4">SWIM-type domain-containing protein</fullName>
    </recommendedName>
</protein>
<evidence type="ECO:0008006" key="4">
    <source>
        <dbReference type="Google" id="ProtNLM"/>
    </source>
</evidence>
<accession>A0A7T7S1R9</accession>
<dbReference type="KEGG" id="awe:JG540_07685"/>
<sequence length="564" mass="58377">MTRISPAVQAAIVDALSPRVHRRVDVYLAEPPQVGTVTVVGEATVTVAEVEVVTSPEQVRCNCLLAPRCAHRAVVALLLEPSEAEEGQAAGTAAGETAAGAGSLAGTAAGTTAGAAAGTGSPAGAAEQELRLTAAQHRVATEVLERLGGVLLTGTSRLGATSRAALARDLHLLRAHSLVTADRALTAFVQQLGGGARQRAQALATALLNLHQVVALGAGAPVGDLLGSARGSYREVGALRLVPLYAEPVLAASGFSGVQVVYTDASGGTWSVARLRPGDGSEVQSVYEAEKVWQELSVPLLRLSRHRLLLARATARDDGRLGAGAQVRASLGAAGTGWDQARAPYEVVEAEISGGNRRGLKVGGRFLALREAARARGAGLATELFGAARGTRVRCLSRAGELLGLSVVSGIITVPAALSGVWWPGLDVVNRSWVGALPPEKPLPESPKAEDLLAGDHGPQEPLTEAHGPQEPLTETGWTGDGPVEVRQVTARWCQRVLDAGPAVLASPALERDRQWLRAAGAPFAAELLGGLEAARHVGSRRFDGTWQADAAELRGAWLALSQY</sequence>
<organism evidence="2 3">
    <name type="scientific">Actinomyces weissii</name>
    <dbReference type="NCBI Taxonomy" id="675090"/>
    <lineage>
        <taxon>Bacteria</taxon>
        <taxon>Bacillati</taxon>
        <taxon>Actinomycetota</taxon>
        <taxon>Actinomycetes</taxon>
        <taxon>Actinomycetales</taxon>
        <taxon>Actinomycetaceae</taxon>
        <taxon>Actinomyces</taxon>
    </lineage>
</organism>
<dbReference type="RefSeq" id="WP_200275103.1">
    <property type="nucleotide sequence ID" value="NZ_CP066802.1"/>
</dbReference>
<reference evidence="2 3" key="1">
    <citation type="submission" date="2020-12" db="EMBL/GenBank/DDBJ databases">
        <authorList>
            <person name="Zhou J."/>
        </authorList>
    </citation>
    <scope>NUCLEOTIDE SEQUENCE [LARGE SCALE GENOMIC DNA]</scope>
    <source>
        <strain evidence="2 3">CCUG 61299</strain>
    </source>
</reference>
<evidence type="ECO:0000313" key="2">
    <source>
        <dbReference type="EMBL" id="QQM66930.1"/>
    </source>
</evidence>
<feature type="region of interest" description="Disordered" evidence="1">
    <location>
        <begin position="440"/>
        <end position="482"/>
    </location>
</feature>
<proteinExistence type="predicted"/>
<dbReference type="AlphaFoldDB" id="A0A7T7S1R9"/>
<dbReference type="Proteomes" id="UP000595895">
    <property type="component" value="Chromosome"/>
</dbReference>